<dbReference type="EMBL" id="CCKQ01009346">
    <property type="protein sequence ID" value="CDW80823.1"/>
    <property type="molecule type" value="Genomic_DNA"/>
</dbReference>
<dbReference type="Proteomes" id="UP000039865">
    <property type="component" value="Unassembled WGS sequence"/>
</dbReference>
<name>A0A078AJ43_STYLE</name>
<keyword evidence="4" id="KW-1185">Reference proteome</keyword>
<proteinExistence type="predicted"/>
<dbReference type="CDD" id="cd10747">
    <property type="entry name" value="DnaJ_C"/>
    <property type="match status" value="1"/>
</dbReference>
<protein>
    <submittedName>
        <fullName evidence="3">Dnaj homolog subfamily b member 13-like</fullName>
    </submittedName>
</protein>
<evidence type="ECO:0000256" key="1">
    <source>
        <dbReference type="ARBA" id="ARBA00023186"/>
    </source>
</evidence>
<dbReference type="OrthoDB" id="550424at2759"/>
<dbReference type="SUPFAM" id="SSF46565">
    <property type="entry name" value="Chaperone J-domain"/>
    <property type="match status" value="1"/>
</dbReference>
<dbReference type="SUPFAM" id="SSF49493">
    <property type="entry name" value="HSP40/DnaJ peptide-binding domain"/>
    <property type="match status" value="2"/>
</dbReference>
<dbReference type="AlphaFoldDB" id="A0A078AJ43"/>
<dbReference type="InterPro" id="IPR008971">
    <property type="entry name" value="HSP40/DnaJ_pept-bd"/>
</dbReference>
<dbReference type="Gene3D" id="2.60.260.20">
    <property type="entry name" value="Urease metallochaperone UreE, N-terminal domain"/>
    <property type="match status" value="2"/>
</dbReference>
<dbReference type="Gene3D" id="1.10.287.110">
    <property type="entry name" value="DnaJ domain"/>
    <property type="match status" value="1"/>
</dbReference>
<dbReference type="Pfam" id="PF01556">
    <property type="entry name" value="DnaJ_C"/>
    <property type="match status" value="1"/>
</dbReference>
<dbReference type="InterPro" id="IPR002939">
    <property type="entry name" value="DnaJ_C"/>
</dbReference>
<dbReference type="PROSITE" id="PS50076">
    <property type="entry name" value="DNAJ_2"/>
    <property type="match status" value="1"/>
</dbReference>
<dbReference type="InParanoid" id="A0A078AJ43"/>
<sequence>MNKDYYSVLGVSPQASDPEIAQKFRVLALTYHPEKNKSNMAQANYIFTQVCEAYEVLSNPQLREVYDRYGEHLLKNGVPEAKLGFKGGYKFSGNTLEIFEKFFGTSNPFTIALDDNGNTLSLVEQFQQKYQRLFFKKFQELRVNVECTLEEFFFGCKKEILFERIQLMADERSEKVQVISREIEIKPGMGPWTELRFPKEGHQRFANEQSDLIIQLIEEKHPHFERSQDDIIYNHKITLADSLLSKPIIFTTIDNEMIEIAIDEVICPQTQKVIPEKGMPIFNNDPLGPLRKSYQRGNLIVRFDIEFPRQLTFSQKQELTDILNEEE</sequence>
<evidence type="ECO:0000259" key="2">
    <source>
        <dbReference type="PROSITE" id="PS50076"/>
    </source>
</evidence>
<gene>
    <name evidence="3" type="primary">Contig5441.g5815</name>
    <name evidence="3" type="ORF">STYLEM_9827</name>
</gene>
<dbReference type="PANTHER" id="PTHR24078:SF553">
    <property type="entry name" value="DNAJ HOMOLOG SUBFAMILY B MEMBER 5"/>
    <property type="match status" value="1"/>
</dbReference>
<evidence type="ECO:0000313" key="3">
    <source>
        <dbReference type="EMBL" id="CDW80823.1"/>
    </source>
</evidence>
<evidence type="ECO:0000313" key="4">
    <source>
        <dbReference type="Proteomes" id="UP000039865"/>
    </source>
</evidence>
<dbReference type="SMR" id="A0A078AJ43"/>
<dbReference type="InterPro" id="IPR001623">
    <property type="entry name" value="DnaJ_domain"/>
</dbReference>
<keyword evidence="1" id="KW-0143">Chaperone</keyword>
<dbReference type="GO" id="GO:0051087">
    <property type="term" value="F:protein-folding chaperone binding"/>
    <property type="evidence" value="ECO:0007669"/>
    <property type="project" value="TreeGrafter"/>
</dbReference>
<dbReference type="InterPro" id="IPR018253">
    <property type="entry name" value="DnaJ_domain_CS"/>
</dbReference>
<dbReference type="InterPro" id="IPR036869">
    <property type="entry name" value="J_dom_sf"/>
</dbReference>
<dbReference type="PANTHER" id="PTHR24078">
    <property type="entry name" value="DNAJ HOMOLOG SUBFAMILY C MEMBER"/>
    <property type="match status" value="1"/>
</dbReference>
<dbReference type="InterPro" id="IPR051339">
    <property type="entry name" value="DnaJ_subfamily_B"/>
</dbReference>
<dbReference type="FunCoup" id="A0A078AJ43">
    <property type="interactions" value="41"/>
</dbReference>
<dbReference type="PROSITE" id="PS00636">
    <property type="entry name" value="DNAJ_1"/>
    <property type="match status" value="1"/>
</dbReference>
<accession>A0A078AJ43</accession>
<dbReference type="GO" id="GO:0051082">
    <property type="term" value="F:unfolded protein binding"/>
    <property type="evidence" value="ECO:0007669"/>
    <property type="project" value="InterPro"/>
</dbReference>
<reference evidence="3 4" key="1">
    <citation type="submission" date="2014-06" db="EMBL/GenBank/DDBJ databases">
        <authorList>
            <person name="Swart Estienne"/>
        </authorList>
    </citation>
    <scope>NUCLEOTIDE SEQUENCE [LARGE SCALE GENOMIC DNA]</scope>
    <source>
        <strain evidence="3 4">130c</strain>
    </source>
</reference>
<organism evidence="3 4">
    <name type="scientific">Stylonychia lemnae</name>
    <name type="common">Ciliate</name>
    <dbReference type="NCBI Taxonomy" id="5949"/>
    <lineage>
        <taxon>Eukaryota</taxon>
        <taxon>Sar</taxon>
        <taxon>Alveolata</taxon>
        <taxon>Ciliophora</taxon>
        <taxon>Intramacronucleata</taxon>
        <taxon>Spirotrichea</taxon>
        <taxon>Stichotrichia</taxon>
        <taxon>Sporadotrichida</taxon>
        <taxon>Oxytrichidae</taxon>
        <taxon>Stylonychinae</taxon>
        <taxon>Stylonychia</taxon>
    </lineage>
</organism>
<dbReference type="CDD" id="cd06257">
    <property type="entry name" value="DnaJ"/>
    <property type="match status" value="1"/>
</dbReference>
<dbReference type="PRINTS" id="PR00625">
    <property type="entry name" value="JDOMAIN"/>
</dbReference>
<dbReference type="OMA" id="QKNGNVK"/>
<dbReference type="GO" id="GO:0006457">
    <property type="term" value="P:protein folding"/>
    <property type="evidence" value="ECO:0007669"/>
    <property type="project" value="InterPro"/>
</dbReference>
<feature type="domain" description="J" evidence="2">
    <location>
        <begin position="4"/>
        <end position="70"/>
    </location>
</feature>
<dbReference type="GO" id="GO:0005829">
    <property type="term" value="C:cytosol"/>
    <property type="evidence" value="ECO:0007669"/>
    <property type="project" value="TreeGrafter"/>
</dbReference>
<dbReference type="SMART" id="SM00271">
    <property type="entry name" value="DnaJ"/>
    <property type="match status" value="1"/>
</dbReference>
<dbReference type="Pfam" id="PF00226">
    <property type="entry name" value="DnaJ"/>
    <property type="match status" value="1"/>
</dbReference>